<dbReference type="Gene3D" id="1.10.1670.10">
    <property type="entry name" value="Helix-hairpin-Helix base-excision DNA repair enzymes (C-terminal)"/>
    <property type="match status" value="1"/>
</dbReference>
<dbReference type="AlphaFoldDB" id="A0A2U3QJE4"/>
<feature type="transmembrane region" description="Helical" evidence="1">
    <location>
        <begin position="29"/>
        <end position="48"/>
    </location>
</feature>
<evidence type="ECO:0000313" key="3">
    <source>
        <dbReference type="Proteomes" id="UP000245125"/>
    </source>
</evidence>
<dbReference type="GO" id="GO:0003824">
    <property type="term" value="F:catalytic activity"/>
    <property type="evidence" value="ECO:0007669"/>
    <property type="project" value="InterPro"/>
</dbReference>
<organism evidence="2 3">
    <name type="scientific">Candidatus Sulfobium mesophilum</name>
    <dbReference type="NCBI Taxonomy" id="2016548"/>
    <lineage>
        <taxon>Bacteria</taxon>
        <taxon>Pseudomonadati</taxon>
        <taxon>Nitrospirota</taxon>
        <taxon>Nitrospiria</taxon>
        <taxon>Nitrospirales</taxon>
        <taxon>Nitrospiraceae</taxon>
        <taxon>Candidatus Sulfobium</taxon>
    </lineage>
</organism>
<keyword evidence="1" id="KW-0472">Membrane</keyword>
<proteinExistence type="predicted"/>
<evidence type="ECO:0000256" key="1">
    <source>
        <dbReference type="SAM" id="Phobius"/>
    </source>
</evidence>
<evidence type="ECO:0000313" key="2">
    <source>
        <dbReference type="EMBL" id="SPQ01533.1"/>
    </source>
</evidence>
<keyword evidence="3" id="KW-1185">Reference proteome</keyword>
<keyword evidence="1" id="KW-0812">Transmembrane</keyword>
<sequence length="323" mass="36890">MARRGNPAGVLRQDADENHGITNIYVESGLNLLFMILAVIIICPMNALKKTLDRFYREYDFQGRISYDPIKFPHRYNSFSDVEVSAFIASCLAYGKVGLFSAVVEKILSVMGESPYEFLLGFDLKRDRPILRGIKYRFNENDDIICLLFLLRRILEKYSSLENAFRTFYNPDDPDIGNALAGLIGLFLSINTTEVYRKDLRPPGLLQFLPSPLKGSACKRANLFLRWMVRDRDIDFGIWKGIPKSKLVIPLDTHIARISRCLGFTGRKSQDWKMAVEVTSALRKLDPEDPLKYDFALCHHGISGMCRGRKETETCRGCALRLK</sequence>
<protein>
    <recommendedName>
        <fullName evidence="4">TIGR02757 family protein</fullName>
    </recommendedName>
</protein>
<reference evidence="3" key="1">
    <citation type="submission" date="2018-03" db="EMBL/GenBank/DDBJ databases">
        <authorList>
            <person name="Zecchin S."/>
        </authorList>
    </citation>
    <scope>NUCLEOTIDE SEQUENCE [LARGE SCALE GENOMIC DNA]</scope>
</reference>
<gene>
    <name evidence="2" type="ORF">NBG4_60009</name>
</gene>
<dbReference type="InterPro" id="IPR011257">
    <property type="entry name" value="DNA_glycosylase"/>
</dbReference>
<dbReference type="OrthoDB" id="9773332at2"/>
<dbReference type="Pfam" id="PF09674">
    <property type="entry name" value="DUF2400"/>
    <property type="match status" value="1"/>
</dbReference>
<name>A0A2U3QJE4_9BACT</name>
<dbReference type="InterPro" id="IPR014127">
    <property type="entry name" value="CHP02757"/>
</dbReference>
<dbReference type="Proteomes" id="UP000245125">
    <property type="component" value="Unassembled WGS sequence"/>
</dbReference>
<keyword evidence="1" id="KW-1133">Transmembrane helix</keyword>
<dbReference type="InterPro" id="IPR023170">
    <property type="entry name" value="HhH_base_excis_C"/>
</dbReference>
<dbReference type="GO" id="GO:0006281">
    <property type="term" value="P:DNA repair"/>
    <property type="evidence" value="ECO:0007669"/>
    <property type="project" value="InterPro"/>
</dbReference>
<dbReference type="SUPFAM" id="SSF48150">
    <property type="entry name" value="DNA-glycosylase"/>
    <property type="match status" value="1"/>
</dbReference>
<dbReference type="EMBL" id="OUUY01000108">
    <property type="protein sequence ID" value="SPQ01533.1"/>
    <property type="molecule type" value="Genomic_DNA"/>
</dbReference>
<evidence type="ECO:0008006" key="4">
    <source>
        <dbReference type="Google" id="ProtNLM"/>
    </source>
</evidence>
<dbReference type="NCBIfam" id="TIGR02757">
    <property type="entry name" value="TIGR02757 family protein"/>
    <property type="match status" value="1"/>
</dbReference>
<accession>A0A2U3QJE4</accession>